<dbReference type="RefSeq" id="XP_001873549.1">
    <property type="nucleotide sequence ID" value="XM_001873514.1"/>
</dbReference>
<name>B0CNQ5_LACBS</name>
<dbReference type="KEGG" id="lbc:LACBIDRAFT_291814"/>
<feature type="compositionally biased region" description="Low complexity" evidence="1">
    <location>
        <begin position="25"/>
        <end position="35"/>
    </location>
</feature>
<reference evidence="2 3" key="1">
    <citation type="journal article" date="2008" name="Nature">
        <title>The genome of Laccaria bicolor provides insights into mycorrhizal symbiosis.</title>
        <authorList>
            <person name="Martin F."/>
            <person name="Aerts A."/>
            <person name="Ahren D."/>
            <person name="Brun A."/>
            <person name="Danchin E.G.J."/>
            <person name="Duchaussoy F."/>
            <person name="Gibon J."/>
            <person name="Kohler A."/>
            <person name="Lindquist E."/>
            <person name="Pereda V."/>
            <person name="Salamov A."/>
            <person name="Shapiro H.J."/>
            <person name="Wuyts J."/>
            <person name="Blaudez D."/>
            <person name="Buee M."/>
            <person name="Brokstein P."/>
            <person name="Canbaeck B."/>
            <person name="Cohen D."/>
            <person name="Courty P.E."/>
            <person name="Coutinho P.M."/>
            <person name="Delaruelle C."/>
            <person name="Detter J.C."/>
            <person name="Deveau A."/>
            <person name="DiFazio S."/>
            <person name="Duplessis S."/>
            <person name="Fraissinet-Tachet L."/>
            <person name="Lucic E."/>
            <person name="Frey-Klett P."/>
            <person name="Fourrey C."/>
            <person name="Feussner I."/>
            <person name="Gay G."/>
            <person name="Grimwood J."/>
            <person name="Hoegger P.J."/>
            <person name="Jain P."/>
            <person name="Kilaru S."/>
            <person name="Labbe J."/>
            <person name="Lin Y.C."/>
            <person name="Legue V."/>
            <person name="Le Tacon F."/>
            <person name="Marmeisse R."/>
            <person name="Melayah D."/>
            <person name="Montanini B."/>
            <person name="Muratet M."/>
            <person name="Nehls U."/>
            <person name="Niculita-Hirzel H."/>
            <person name="Oudot-Le Secq M.P."/>
            <person name="Peter M."/>
            <person name="Quesneville H."/>
            <person name="Rajashekar B."/>
            <person name="Reich M."/>
            <person name="Rouhier N."/>
            <person name="Schmutz J."/>
            <person name="Yin T."/>
            <person name="Chalot M."/>
            <person name="Henrissat B."/>
            <person name="Kuees U."/>
            <person name="Lucas S."/>
            <person name="Van de Peer Y."/>
            <person name="Podila G.K."/>
            <person name="Polle A."/>
            <person name="Pukkila P.J."/>
            <person name="Richardson P.M."/>
            <person name="Rouze P."/>
            <person name="Sanders I.R."/>
            <person name="Stajich J.E."/>
            <person name="Tunlid A."/>
            <person name="Tuskan G."/>
            <person name="Grigoriev I.V."/>
        </authorList>
    </citation>
    <scope>NUCLEOTIDE SEQUENCE [LARGE SCALE GENOMIC DNA]</scope>
    <source>
        <strain evidence="3">S238N-H82 / ATCC MYA-4686</strain>
    </source>
</reference>
<feature type="compositionally biased region" description="Polar residues" evidence="1">
    <location>
        <begin position="106"/>
        <end position="134"/>
    </location>
</feature>
<dbReference type="OrthoDB" id="3096541at2759"/>
<dbReference type="Proteomes" id="UP000001194">
    <property type="component" value="Unassembled WGS sequence"/>
</dbReference>
<evidence type="ECO:0000313" key="3">
    <source>
        <dbReference type="Proteomes" id="UP000001194"/>
    </source>
</evidence>
<dbReference type="GeneID" id="6068966"/>
<sequence length="392" mass="42333">MSLVSATVTATTAHRSLEVSLAVHTSSTSSPSRPRAQSIRWDPKVDHPPTSLPENQGRSRRGSYPSPYANNLRSGRSHSSSAPPSPSSPIPPSPFSFTPPSHSVESRNSPSLSGNSGRRSVPKSSPNNFCSSTRSAAPPSPSVKRRDPPTPSSKNKGRKSVPCPSPFPNNFRFSTRSSSAPLSPSIQFMDSSPPSPLLTPETSGRLCAQYFYASLGPLLPSPPSYPPCSSPNQNPLSLPLDQFISHLISRTHFPFSILPCTLILVRNLRKSLDADTKRNKHSACVIDPHKLWVGLSIAAAQAHCPYISDVKDLRCWTAVTGIPMKDMGSVARAYMVVMGRNAVFDAREVERMTEKLIGMVGESNADSTPGRGQATGKKLWSFVRRTSVKHSA</sequence>
<dbReference type="HOGENOM" id="CLU_664051_0_0_1"/>
<evidence type="ECO:0000256" key="1">
    <source>
        <dbReference type="SAM" id="MobiDB-lite"/>
    </source>
</evidence>
<evidence type="ECO:0000313" key="2">
    <source>
        <dbReference type="EMBL" id="EDR15341.1"/>
    </source>
</evidence>
<feature type="compositionally biased region" description="Low complexity" evidence="1">
    <location>
        <begin position="174"/>
        <end position="185"/>
    </location>
</feature>
<feature type="compositionally biased region" description="Pro residues" evidence="1">
    <location>
        <begin position="83"/>
        <end position="94"/>
    </location>
</feature>
<accession>B0CNQ5</accession>
<protein>
    <submittedName>
        <fullName evidence="2">Predicted protein</fullName>
    </submittedName>
</protein>
<feature type="region of interest" description="Disordered" evidence="1">
    <location>
        <begin position="20"/>
        <end position="199"/>
    </location>
</feature>
<organism evidence="3">
    <name type="scientific">Laccaria bicolor (strain S238N-H82 / ATCC MYA-4686)</name>
    <name type="common">Bicoloured deceiver</name>
    <name type="synonym">Laccaria laccata var. bicolor</name>
    <dbReference type="NCBI Taxonomy" id="486041"/>
    <lineage>
        <taxon>Eukaryota</taxon>
        <taxon>Fungi</taxon>
        <taxon>Dikarya</taxon>
        <taxon>Basidiomycota</taxon>
        <taxon>Agaricomycotina</taxon>
        <taxon>Agaricomycetes</taxon>
        <taxon>Agaricomycetidae</taxon>
        <taxon>Agaricales</taxon>
        <taxon>Agaricineae</taxon>
        <taxon>Hydnangiaceae</taxon>
        <taxon>Laccaria</taxon>
    </lineage>
</organism>
<dbReference type="AlphaFoldDB" id="B0CNQ5"/>
<dbReference type="InParanoid" id="B0CNQ5"/>
<dbReference type="EMBL" id="DS547091">
    <property type="protein sequence ID" value="EDR15341.1"/>
    <property type="molecule type" value="Genomic_DNA"/>
</dbReference>
<proteinExistence type="predicted"/>
<keyword evidence="3" id="KW-1185">Reference proteome</keyword>
<gene>
    <name evidence="2" type="ORF">LACBIDRAFT_291814</name>
</gene>